<dbReference type="CTD" id="9939603"/>
<feature type="region of interest" description="Disordered" evidence="1">
    <location>
        <begin position="27"/>
        <end position="62"/>
    </location>
</feature>
<dbReference type="EMBL" id="JH712167">
    <property type="protein sequence ID" value="EFO26268.1"/>
    <property type="molecule type" value="Genomic_DNA"/>
</dbReference>
<accession>A0A1S0U7F1</accession>
<dbReference type="GeneID" id="9939603"/>
<organism evidence="2">
    <name type="scientific">Loa loa</name>
    <name type="common">Eye worm</name>
    <name type="synonym">Filaria loa</name>
    <dbReference type="NCBI Taxonomy" id="7209"/>
    <lineage>
        <taxon>Eukaryota</taxon>
        <taxon>Metazoa</taxon>
        <taxon>Ecdysozoa</taxon>
        <taxon>Nematoda</taxon>
        <taxon>Chromadorea</taxon>
        <taxon>Rhabditida</taxon>
        <taxon>Spirurina</taxon>
        <taxon>Spiruromorpha</taxon>
        <taxon>Filarioidea</taxon>
        <taxon>Onchocercidae</taxon>
        <taxon>Loa</taxon>
    </lineage>
</organism>
<sequence length="143" mass="16415">MNTMKALICLLNGKGCRRITKEEDQFYDDTSSKKAGISRKDGKALEHIPLQPGNTSHNSEKEHKYNKFLAWTKMDREINERYAMIFGAPILPIECNSSLPGHSETKSVQYTIKTDTHEFCNHLGTDQRDKITVESLWHVPKHI</sequence>
<reference evidence="2" key="1">
    <citation type="submission" date="2012-04" db="EMBL/GenBank/DDBJ databases">
        <title>The Genome Sequence of Loa loa.</title>
        <authorList>
            <consortium name="The Broad Institute Genome Sequencing Platform"/>
            <consortium name="Broad Institute Genome Sequencing Center for Infectious Disease"/>
            <person name="Nutman T.B."/>
            <person name="Fink D.L."/>
            <person name="Russ C."/>
            <person name="Young S."/>
            <person name="Zeng Q."/>
            <person name="Gargeya S."/>
            <person name="Alvarado L."/>
            <person name="Berlin A."/>
            <person name="Chapman S.B."/>
            <person name="Chen Z."/>
            <person name="Freedman E."/>
            <person name="Gellesch M."/>
            <person name="Goldberg J."/>
            <person name="Griggs A."/>
            <person name="Gujja S."/>
            <person name="Heilman E.R."/>
            <person name="Heiman D."/>
            <person name="Howarth C."/>
            <person name="Mehta T."/>
            <person name="Neiman D."/>
            <person name="Pearson M."/>
            <person name="Roberts A."/>
            <person name="Saif S."/>
            <person name="Shea T."/>
            <person name="Shenoy N."/>
            <person name="Sisk P."/>
            <person name="Stolte C."/>
            <person name="Sykes S."/>
            <person name="White J."/>
            <person name="Yandava C."/>
            <person name="Haas B."/>
            <person name="Henn M.R."/>
            <person name="Nusbaum C."/>
            <person name="Birren B."/>
        </authorList>
    </citation>
    <scope>NUCLEOTIDE SEQUENCE [LARGE SCALE GENOMIC DNA]</scope>
</reference>
<protein>
    <submittedName>
        <fullName evidence="2">Uncharacterized protein</fullName>
    </submittedName>
</protein>
<dbReference type="KEGG" id="loa:LOAG_02213"/>
<name>A0A1S0U7F1_LOALO</name>
<evidence type="ECO:0000313" key="2">
    <source>
        <dbReference type="EMBL" id="EFO26268.1"/>
    </source>
</evidence>
<gene>
    <name evidence="2" type="ORF">LOAG_02213</name>
</gene>
<proteinExistence type="predicted"/>
<evidence type="ECO:0000256" key="1">
    <source>
        <dbReference type="SAM" id="MobiDB-lite"/>
    </source>
</evidence>
<dbReference type="RefSeq" id="XP_003137799.1">
    <property type="nucleotide sequence ID" value="XM_003137751.1"/>
</dbReference>
<dbReference type="InParanoid" id="A0A1S0U7F1"/>
<dbReference type="AlphaFoldDB" id="A0A1S0U7F1"/>